<protein>
    <submittedName>
        <fullName evidence="2">Uncharacterized protein</fullName>
    </submittedName>
</protein>
<gene>
    <name evidence="2" type="ORF">A3C28_05290</name>
</gene>
<dbReference type="Proteomes" id="UP000178597">
    <property type="component" value="Unassembled WGS sequence"/>
</dbReference>
<dbReference type="AlphaFoldDB" id="A0A1F7H3F9"/>
<reference evidence="2 3" key="1">
    <citation type="journal article" date="2016" name="Nat. Commun.">
        <title>Thousands of microbial genomes shed light on interconnected biogeochemical processes in an aquifer system.</title>
        <authorList>
            <person name="Anantharaman K."/>
            <person name="Brown C.T."/>
            <person name="Hug L.A."/>
            <person name="Sharon I."/>
            <person name="Castelle C.J."/>
            <person name="Probst A.J."/>
            <person name="Thomas B.C."/>
            <person name="Singh A."/>
            <person name="Wilkins M.J."/>
            <person name="Karaoz U."/>
            <person name="Brodie E.L."/>
            <person name="Williams K.H."/>
            <person name="Hubbard S.S."/>
            <person name="Banfield J.F."/>
        </authorList>
    </citation>
    <scope>NUCLEOTIDE SEQUENCE [LARGE SCALE GENOMIC DNA]</scope>
</reference>
<proteinExistence type="predicted"/>
<accession>A0A1F7H3F9</accession>
<comment type="caution">
    <text evidence="2">The sequence shown here is derived from an EMBL/GenBank/DDBJ whole genome shotgun (WGS) entry which is preliminary data.</text>
</comment>
<dbReference type="STRING" id="1802040.A3C28_05290"/>
<feature type="region of interest" description="Disordered" evidence="1">
    <location>
        <begin position="1"/>
        <end position="24"/>
    </location>
</feature>
<name>A0A1F7H3F9_9BACT</name>
<evidence type="ECO:0000313" key="3">
    <source>
        <dbReference type="Proteomes" id="UP000178597"/>
    </source>
</evidence>
<dbReference type="EMBL" id="MFZP01000067">
    <property type="protein sequence ID" value="OGK25416.1"/>
    <property type="molecule type" value="Genomic_DNA"/>
</dbReference>
<evidence type="ECO:0000256" key="1">
    <source>
        <dbReference type="SAM" id="MobiDB-lite"/>
    </source>
</evidence>
<organism evidence="2 3">
    <name type="scientific">Candidatus Roizmanbacteria bacterium RIFCSPHIGHO2_02_FULL_39_9</name>
    <dbReference type="NCBI Taxonomy" id="1802040"/>
    <lineage>
        <taxon>Bacteria</taxon>
        <taxon>Candidatus Roizmaniibacteriota</taxon>
    </lineage>
</organism>
<evidence type="ECO:0000313" key="2">
    <source>
        <dbReference type="EMBL" id="OGK25416.1"/>
    </source>
</evidence>
<sequence length="93" mass="10568">METAEHHLQSMAADHPQPTHLSVKTEMQQQMLLTMITSQSIIQMTQMLPTSQQVLQYLAETTRATTTIITQCQQVRLQEVHAQPTQLILTGRL</sequence>